<keyword evidence="2" id="KW-0732">Signal</keyword>
<dbReference type="EMBL" id="FOFG01000004">
    <property type="protein sequence ID" value="SEQ36276.1"/>
    <property type="molecule type" value="Genomic_DNA"/>
</dbReference>
<reference evidence="3 4" key="1">
    <citation type="submission" date="2016-10" db="EMBL/GenBank/DDBJ databases">
        <authorList>
            <person name="de Groot N.N."/>
        </authorList>
    </citation>
    <scope>NUCLEOTIDE SEQUENCE [LARGE SCALE GENOMIC DNA]</scope>
    <source>
        <strain evidence="3 4">A52C2</strain>
    </source>
</reference>
<proteinExistence type="predicted"/>
<evidence type="ECO:0000313" key="3">
    <source>
        <dbReference type="EMBL" id="SEQ36276.1"/>
    </source>
</evidence>
<dbReference type="AlphaFoldDB" id="A0A1H9FEA6"/>
<evidence type="ECO:0000313" key="4">
    <source>
        <dbReference type="Proteomes" id="UP000199647"/>
    </source>
</evidence>
<dbReference type="Proteomes" id="UP000199647">
    <property type="component" value="Unassembled WGS sequence"/>
</dbReference>
<accession>A0A1H9FEA6</accession>
<gene>
    <name evidence="3" type="ORF">SAMN05216548_10492</name>
</gene>
<feature type="signal peptide" evidence="2">
    <location>
        <begin position="1"/>
        <end position="29"/>
    </location>
</feature>
<dbReference type="STRING" id="1855383.SAMN05216548_10492"/>
<sequence>MKAGVVRSALAFFLAAVLFAILPAGSLSADPLPPAIRDLDGHWKGDGLDLTFDIRRSQARVDPQKPFAWKSLVVTNITDDMVVFFIGPMRFVGTVGNDGRLTLTGTAFAGSRTLIKVPGNERPGSQHPGGRSADPAPR</sequence>
<organism evidence="3 4">
    <name type="scientific">Faunimonas pinastri</name>
    <dbReference type="NCBI Taxonomy" id="1855383"/>
    <lineage>
        <taxon>Bacteria</taxon>
        <taxon>Pseudomonadati</taxon>
        <taxon>Pseudomonadota</taxon>
        <taxon>Alphaproteobacteria</taxon>
        <taxon>Hyphomicrobiales</taxon>
        <taxon>Afifellaceae</taxon>
        <taxon>Faunimonas</taxon>
    </lineage>
</organism>
<keyword evidence="4" id="KW-1185">Reference proteome</keyword>
<protein>
    <submittedName>
        <fullName evidence="3">Uncharacterized protein</fullName>
    </submittedName>
</protein>
<feature type="region of interest" description="Disordered" evidence="1">
    <location>
        <begin position="116"/>
        <end position="138"/>
    </location>
</feature>
<evidence type="ECO:0000256" key="1">
    <source>
        <dbReference type="SAM" id="MobiDB-lite"/>
    </source>
</evidence>
<evidence type="ECO:0000256" key="2">
    <source>
        <dbReference type="SAM" id="SignalP"/>
    </source>
</evidence>
<feature type="chain" id="PRO_5011697902" evidence="2">
    <location>
        <begin position="30"/>
        <end position="138"/>
    </location>
</feature>
<name>A0A1H9FEA6_9HYPH</name>